<sequence>MMAQKIDVAVTRFAPGEYTISTSIGGAYELSRITIRQWRLREPETENTWDFPTKRAAIDALTSGRVRPGTPEITGEFLRGEDLNRTHIGATIRFGTTLPGRLPVTIEAELRQIYHTGGETILSVCTLDPEGQDGGDLPEFHVDADEMVEVYPR</sequence>
<dbReference type="KEGG" id="vg:63027207"/>
<gene>
    <name evidence="1" type="primary">95</name>
    <name evidence="1" type="ORF">SEA_LILBEANIE_95</name>
</gene>
<evidence type="ECO:0000313" key="2">
    <source>
        <dbReference type="Proteomes" id="UP000594820"/>
    </source>
</evidence>
<dbReference type="GeneID" id="63027207"/>
<dbReference type="Proteomes" id="UP000594820">
    <property type="component" value="Segment"/>
</dbReference>
<proteinExistence type="predicted"/>
<organism evidence="1 2">
    <name type="scientific">Gordonia phage Lilbeanie</name>
    <dbReference type="NCBI Taxonomy" id="2794947"/>
    <lineage>
        <taxon>Viruses</taxon>
        <taxon>Duplodnaviria</taxon>
        <taxon>Heunggongvirae</taxon>
        <taxon>Uroviricota</taxon>
        <taxon>Caudoviricetes</taxon>
        <taxon>Stackebrandtviridae</taxon>
        <taxon>Lilbeanievirus</taxon>
        <taxon>Lilbeanievirus lilbeanie</taxon>
    </lineage>
</organism>
<dbReference type="EMBL" id="MW314850">
    <property type="protein sequence ID" value="QPO17173.1"/>
    <property type="molecule type" value="Genomic_DNA"/>
</dbReference>
<dbReference type="RefSeq" id="YP_010002656.1">
    <property type="nucleotide sequence ID" value="NC_053246.1"/>
</dbReference>
<accession>A0A7T1KSD7</accession>
<keyword evidence="2" id="KW-1185">Reference proteome</keyword>
<reference evidence="1 2" key="1">
    <citation type="submission" date="2020-12" db="EMBL/GenBank/DDBJ databases">
        <authorList>
            <person name="Mahalingham V.A."/>
            <person name="Abad L.A."/>
            <person name="Dennis E.A."/>
            <person name="Alston T.C."/>
            <person name="Buckley J.R."/>
            <person name="Cao N.T."/>
            <person name="Cole K.B."/>
            <person name="Davis H.C."/>
            <person name="Fisher D.E."/>
            <person name="Jennings A.R."/>
            <person name="Litwin A.R."/>
            <person name="McCartney J.B."/>
            <person name="Mitchell K.E."/>
            <person name="Nasser J.B."/>
            <person name="Paudel P."/>
            <person name="Richoux S.A."/>
            <person name="Sisung K.L."/>
            <person name="Smith M.L."/>
            <person name="Sonnier C.R."/>
            <person name="Underwood K.G."/>
            <person name="Hunter C.W."/>
            <person name="Gottschalck B.A."/>
            <person name="Wiggina Z.F."/>
            <person name="Spears T.J."/>
            <person name="Hancock A.M."/>
            <person name="Gissendanner C.R."/>
            <person name="Findley A.M."/>
            <person name="Garlena R.A."/>
            <person name="Russell D.A."/>
            <person name="Jacobs-Sera D."/>
            <person name="Hatfull G.F."/>
        </authorList>
    </citation>
    <scope>NUCLEOTIDE SEQUENCE [LARGE SCALE GENOMIC DNA]</scope>
</reference>
<name>A0A7T1KSD7_9CAUD</name>
<protein>
    <submittedName>
        <fullName evidence="1">Uncharacterized protein</fullName>
    </submittedName>
</protein>
<evidence type="ECO:0000313" key="1">
    <source>
        <dbReference type="EMBL" id="QPO17173.1"/>
    </source>
</evidence>